<feature type="compositionally biased region" description="Basic residues" evidence="1">
    <location>
        <begin position="543"/>
        <end position="554"/>
    </location>
</feature>
<dbReference type="InterPro" id="IPR049753">
    <property type="entry name" value="EPS_HpsL-like"/>
</dbReference>
<keyword evidence="2" id="KW-1133">Transmembrane helix</keyword>
<feature type="region of interest" description="Disordered" evidence="1">
    <location>
        <begin position="1"/>
        <end position="33"/>
    </location>
</feature>
<evidence type="ECO:0008006" key="5">
    <source>
        <dbReference type="Google" id="ProtNLM"/>
    </source>
</evidence>
<dbReference type="EMBL" id="JADEXN010000141">
    <property type="protein sequence ID" value="MBE9041016.1"/>
    <property type="molecule type" value="Genomic_DNA"/>
</dbReference>
<evidence type="ECO:0000256" key="1">
    <source>
        <dbReference type="SAM" id="MobiDB-lite"/>
    </source>
</evidence>
<dbReference type="AlphaFoldDB" id="A0A928VVN7"/>
<feature type="transmembrane region" description="Helical" evidence="2">
    <location>
        <begin position="317"/>
        <end position="347"/>
    </location>
</feature>
<dbReference type="RefSeq" id="WP_264321247.1">
    <property type="nucleotide sequence ID" value="NZ_JADEXN010000141.1"/>
</dbReference>
<feature type="transmembrane region" description="Helical" evidence="2">
    <location>
        <begin position="212"/>
        <end position="231"/>
    </location>
</feature>
<evidence type="ECO:0000313" key="3">
    <source>
        <dbReference type="EMBL" id="MBE9041016.1"/>
    </source>
</evidence>
<feature type="transmembrane region" description="Helical" evidence="2">
    <location>
        <begin position="45"/>
        <end position="65"/>
    </location>
</feature>
<reference evidence="3" key="1">
    <citation type="submission" date="2020-10" db="EMBL/GenBank/DDBJ databases">
        <authorList>
            <person name="Castelo-Branco R."/>
            <person name="Eusebio N."/>
            <person name="Adriana R."/>
            <person name="Vieira A."/>
            <person name="Brugerolle De Fraissinette N."/>
            <person name="Rezende De Castro R."/>
            <person name="Schneider M.P."/>
            <person name="Vasconcelos V."/>
            <person name="Leao P.N."/>
        </authorList>
    </citation>
    <scope>NUCLEOTIDE SEQUENCE</scope>
    <source>
        <strain evidence="3">LEGE 11467</strain>
    </source>
</reference>
<dbReference type="NCBIfam" id="NF038300">
    <property type="entry name" value="EPS_HpsL"/>
    <property type="match status" value="1"/>
</dbReference>
<organism evidence="3 4">
    <name type="scientific">Zarconia navalis LEGE 11467</name>
    <dbReference type="NCBI Taxonomy" id="1828826"/>
    <lineage>
        <taxon>Bacteria</taxon>
        <taxon>Bacillati</taxon>
        <taxon>Cyanobacteriota</taxon>
        <taxon>Cyanophyceae</taxon>
        <taxon>Oscillatoriophycideae</taxon>
        <taxon>Oscillatoriales</taxon>
        <taxon>Oscillatoriales incertae sedis</taxon>
        <taxon>Zarconia</taxon>
        <taxon>Zarconia navalis</taxon>
    </lineage>
</organism>
<evidence type="ECO:0000256" key="2">
    <source>
        <dbReference type="SAM" id="Phobius"/>
    </source>
</evidence>
<feature type="transmembrane region" description="Helical" evidence="2">
    <location>
        <begin position="153"/>
        <end position="170"/>
    </location>
</feature>
<protein>
    <recommendedName>
        <fullName evidence="5">Bacterial cell division membrane protein</fullName>
    </recommendedName>
</protein>
<keyword evidence="2" id="KW-0472">Membrane</keyword>
<sequence length="554" mass="61468">MPKTKKKSKKKSRRSKQDTNSQTPALSKKELKAKKRKAAKQRKEFIQAFITTGSIGAILGLILFFLKDPKLAIAGGGGIIVLALSYKYPLQALWGFIIYMPFAGTITYWIGGGNALFQLAKDGFYIPAMIAMFQGLKRRKQPWILPKNLKTPLTILLITGLATLLFVNGAQQFSSKPRGQPILMGILGLKVLLGYVPLITCTYHLLKGKREFLLFVRTHIVLVVVCCALGVMQYMMLKTGRCQGTDHLLGEDLFKPTLEAKCLVGGSLVYSPSQSMIRLPGTLVAPWQWAWFLIGNIFFTFASAFNDPSFKWKAISFFGMALVFVNAVISGQRIALLLVPLLTIILLVATGKVTKLKQFLPIAGGIAVLIVGATILFPAIIQERIDSTVGRWNASPPTAFIAHQVEFTSKESGGLLGNGVGRATNSARVFGQGKLIETYYPKLFYELGPIGVLAFLACVTAITISTFKAYRSVKDSSLRGYGSAFWVFIVFISYQTYYYPLDVDPVAVYYWMVAGAILKLPEIEKQELEKNRNRPEAFPESSKKRRKKRKLSRV</sequence>
<name>A0A928VVN7_9CYAN</name>
<accession>A0A928VVN7</accession>
<keyword evidence="2" id="KW-0812">Transmembrane</keyword>
<proteinExistence type="predicted"/>
<feature type="compositionally biased region" description="Basic and acidic residues" evidence="1">
    <location>
        <begin position="528"/>
        <end position="537"/>
    </location>
</feature>
<feature type="compositionally biased region" description="Basic residues" evidence="1">
    <location>
        <begin position="1"/>
        <end position="14"/>
    </location>
</feature>
<feature type="transmembrane region" description="Helical" evidence="2">
    <location>
        <begin position="283"/>
        <end position="305"/>
    </location>
</feature>
<feature type="transmembrane region" description="Helical" evidence="2">
    <location>
        <begin position="359"/>
        <end position="381"/>
    </location>
</feature>
<dbReference type="Proteomes" id="UP000621799">
    <property type="component" value="Unassembled WGS sequence"/>
</dbReference>
<evidence type="ECO:0000313" key="4">
    <source>
        <dbReference type="Proteomes" id="UP000621799"/>
    </source>
</evidence>
<comment type="caution">
    <text evidence="3">The sequence shown here is derived from an EMBL/GenBank/DDBJ whole genome shotgun (WGS) entry which is preliminary data.</text>
</comment>
<gene>
    <name evidence="3" type="ORF">IQ235_09510</name>
</gene>
<feature type="transmembrane region" description="Helical" evidence="2">
    <location>
        <begin position="450"/>
        <end position="470"/>
    </location>
</feature>
<feature type="transmembrane region" description="Helical" evidence="2">
    <location>
        <begin position="93"/>
        <end position="111"/>
    </location>
</feature>
<feature type="transmembrane region" description="Helical" evidence="2">
    <location>
        <begin position="182"/>
        <end position="206"/>
    </location>
</feature>
<feature type="region of interest" description="Disordered" evidence="1">
    <location>
        <begin position="528"/>
        <end position="554"/>
    </location>
</feature>
<feature type="transmembrane region" description="Helical" evidence="2">
    <location>
        <begin position="482"/>
        <end position="500"/>
    </location>
</feature>
<feature type="transmembrane region" description="Helical" evidence="2">
    <location>
        <begin position="71"/>
        <end position="86"/>
    </location>
</feature>
<keyword evidence="4" id="KW-1185">Reference proteome</keyword>